<dbReference type="GO" id="GO:0009922">
    <property type="term" value="F:fatty acid elongase activity"/>
    <property type="evidence" value="ECO:0007669"/>
    <property type="project" value="UniProtKB-EC"/>
</dbReference>
<protein>
    <recommendedName>
        <fullName evidence="10">Elongation of very long chain fatty acids protein</fullName>
        <ecNumber evidence="10">2.3.1.199</ecNumber>
    </recommendedName>
    <alternativeName>
        <fullName evidence="10">Very-long-chain 3-oxoacyl-CoA synthase</fullName>
    </alternativeName>
</protein>
<evidence type="ECO:0000256" key="7">
    <source>
        <dbReference type="ARBA" id="ARBA00023098"/>
    </source>
</evidence>
<comment type="catalytic activity">
    <reaction evidence="10">
        <text>a very-long-chain acyl-CoA + malonyl-CoA + H(+) = a very-long-chain 3-oxoacyl-CoA + CO2 + CoA</text>
        <dbReference type="Rhea" id="RHEA:32727"/>
        <dbReference type="ChEBI" id="CHEBI:15378"/>
        <dbReference type="ChEBI" id="CHEBI:16526"/>
        <dbReference type="ChEBI" id="CHEBI:57287"/>
        <dbReference type="ChEBI" id="CHEBI:57384"/>
        <dbReference type="ChEBI" id="CHEBI:90725"/>
        <dbReference type="ChEBI" id="CHEBI:90736"/>
        <dbReference type="EC" id="2.3.1.199"/>
    </reaction>
</comment>
<feature type="transmembrane region" description="Helical" evidence="10">
    <location>
        <begin position="58"/>
        <end position="78"/>
    </location>
</feature>
<evidence type="ECO:0000256" key="3">
    <source>
        <dbReference type="ARBA" id="ARBA00022679"/>
    </source>
</evidence>
<dbReference type="EMBL" id="JQDR03009135">
    <property type="protein sequence ID" value="KAA0196123.1"/>
    <property type="molecule type" value="Genomic_DNA"/>
</dbReference>
<dbReference type="GO" id="GO:0042761">
    <property type="term" value="P:very long-chain fatty acid biosynthetic process"/>
    <property type="evidence" value="ECO:0007669"/>
    <property type="project" value="TreeGrafter"/>
</dbReference>
<dbReference type="Proteomes" id="UP000711488">
    <property type="component" value="Unassembled WGS sequence"/>
</dbReference>
<evidence type="ECO:0000256" key="9">
    <source>
        <dbReference type="ARBA" id="ARBA00023160"/>
    </source>
</evidence>
<keyword evidence="6 10" id="KW-1133">Transmembrane helix</keyword>
<dbReference type="AlphaFoldDB" id="A0A6A0H2T4"/>
<reference evidence="11" key="3">
    <citation type="submission" date="2019-06" db="EMBL/GenBank/DDBJ databases">
        <authorList>
            <person name="Poynton C."/>
            <person name="Hasenbein S."/>
            <person name="Benoit J.B."/>
            <person name="Sepulveda M.S."/>
            <person name="Poelchau M.F."/>
            <person name="Murali S.C."/>
            <person name="Chen S."/>
            <person name="Glastad K.M."/>
            <person name="Werren J.H."/>
            <person name="Vineis J.H."/>
            <person name="Bowen J.L."/>
            <person name="Friedrich M."/>
            <person name="Jones J."/>
            <person name="Robertson H.M."/>
            <person name="Feyereisen R."/>
            <person name="Mechler-Hickson A."/>
            <person name="Mathers N."/>
            <person name="Lee C.E."/>
            <person name="Colbourne J.K."/>
            <person name="Biales A."/>
            <person name="Johnston J.S."/>
            <person name="Wellborn G.A."/>
            <person name="Rosendale A.J."/>
            <person name="Cridge A.G."/>
            <person name="Munoz-Torres M.C."/>
            <person name="Bain P.A."/>
            <person name="Manny A.R."/>
            <person name="Major K.M."/>
            <person name="Lambert F.N."/>
            <person name="Vulpe C.D."/>
            <person name="Tuck P."/>
            <person name="Blalock B.J."/>
            <person name="Lin Y.-Y."/>
            <person name="Smith M.E."/>
            <person name="Ochoa-Acuna H."/>
            <person name="Chen M.-J.M."/>
            <person name="Childers C.P."/>
            <person name="Qu J."/>
            <person name="Dugan S."/>
            <person name="Lee S.L."/>
            <person name="Chao H."/>
            <person name="Dinh H."/>
            <person name="Han Y."/>
            <person name="Doddapaneni H."/>
            <person name="Worley K.C."/>
            <person name="Muzny D.M."/>
            <person name="Gibbs R.A."/>
            <person name="Richards S."/>
        </authorList>
    </citation>
    <scope>NUCLEOTIDE SEQUENCE</scope>
    <source>
        <strain evidence="11">HAZT.00-mixed</strain>
        <tissue evidence="11">Whole organism</tissue>
    </source>
</reference>
<sequence length="91" mass="10695">MYFEALLLPNDPVVADTRMDGWFMMESPLPTTVVCLVYVWLVKVAGPRFMKDRQPYQLKNLIIVYNFLQVLFSMFIFYEMPLPALLIINIT</sequence>
<comment type="similarity">
    <text evidence="10">Belongs to the ELO family.</text>
</comment>
<comment type="caution">
    <text evidence="10">Lacks conserved residue(s) required for the propagation of feature annotation.</text>
</comment>
<dbReference type="GO" id="GO:0005789">
    <property type="term" value="C:endoplasmic reticulum membrane"/>
    <property type="evidence" value="ECO:0007669"/>
    <property type="project" value="TreeGrafter"/>
</dbReference>
<evidence type="ECO:0000256" key="8">
    <source>
        <dbReference type="ARBA" id="ARBA00023136"/>
    </source>
</evidence>
<accession>A0A6A0H2T4</accession>
<dbReference type="EC" id="2.3.1.199" evidence="10"/>
<evidence type="ECO:0000256" key="4">
    <source>
        <dbReference type="ARBA" id="ARBA00022692"/>
    </source>
</evidence>
<comment type="caution">
    <text evidence="11">The sequence shown here is derived from an EMBL/GenBank/DDBJ whole genome shotgun (WGS) entry which is preliminary data.</text>
</comment>
<keyword evidence="3 10" id="KW-0808">Transferase</keyword>
<dbReference type="Pfam" id="PF01151">
    <property type="entry name" value="ELO"/>
    <property type="match status" value="1"/>
</dbReference>
<keyword evidence="4 10" id="KW-0812">Transmembrane</keyword>
<dbReference type="PANTHER" id="PTHR11157">
    <property type="entry name" value="FATTY ACID ACYL TRANSFERASE-RELATED"/>
    <property type="match status" value="1"/>
</dbReference>
<dbReference type="GO" id="GO:0019367">
    <property type="term" value="P:fatty acid elongation, saturated fatty acid"/>
    <property type="evidence" value="ECO:0007669"/>
    <property type="project" value="TreeGrafter"/>
</dbReference>
<evidence type="ECO:0000256" key="1">
    <source>
        <dbReference type="ARBA" id="ARBA00004141"/>
    </source>
</evidence>
<keyword evidence="9 10" id="KW-0275">Fatty acid biosynthesis</keyword>
<dbReference type="OrthoDB" id="434092at2759"/>
<name>A0A6A0H2T4_HYAAZ</name>
<dbReference type="GO" id="GO:0034626">
    <property type="term" value="P:fatty acid elongation, polyunsaturated fatty acid"/>
    <property type="evidence" value="ECO:0007669"/>
    <property type="project" value="TreeGrafter"/>
</dbReference>
<reference evidence="11" key="2">
    <citation type="journal article" date="2018" name="Environ. Sci. Technol.">
        <title>The Toxicogenome of Hyalella azteca: A Model for Sediment Ecotoxicology and Evolutionary Toxicology.</title>
        <authorList>
            <person name="Poynton H.C."/>
            <person name="Hasenbein S."/>
            <person name="Benoit J.B."/>
            <person name="Sepulveda M.S."/>
            <person name="Poelchau M.F."/>
            <person name="Hughes D.S.T."/>
            <person name="Murali S.C."/>
            <person name="Chen S."/>
            <person name="Glastad K.M."/>
            <person name="Goodisman M.A.D."/>
            <person name="Werren J.H."/>
            <person name="Vineis J.H."/>
            <person name="Bowen J.L."/>
            <person name="Friedrich M."/>
            <person name="Jones J."/>
            <person name="Robertson H.M."/>
            <person name="Feyereisen R."/>
            <person name="Mechler-Hickson A."/>
            <person name="Mathers N."/>
            <person name="Lee C.E."/>
            <person name="Colbourne J.K."/>
            <person name="Biales A."/>
            <person name="Johnston J.S."/>
            <person name="Wellborn G.A."/>
            <person name="Rosendale A.J."/>
            <person name="Cridge A.G."/>
            <person name="Munoz-Torres M.C."/>
            <person name="Bain P.A."/>
            <person name="Manny A.R."/>
            <person name="Major K.M."/>
            <person name="Lambert F.N."/>
            <person name="Vulpe C.D."/>
            <person name="Tuck P."/>
            <person name="Blalock B.J."/>
            <person name="Lin Y.Y."/>
            <person name="Smith M.E."/>
            <person name="Ochoa-Acuna H."/>
            <person name="Chen M.M."/>
            <person name="Childers C.P."/>
            <person name="Qu J."/>
            <person name="Dugan S."/>
            <person name="Lee S.L."/>
            <person name="Chao H."/>
            <person name="Dinh H."/>
            <person name="Han Y."/>
            <person name="Doddapaneni H."/>
            <person name="Worley K.C."/>
            <person name="Muzny D.M."/>
            <person name="Gibbs R.A."/>
            <person name="Richards S."/>
        </authorList>
    </citation>
    <scope>NUCLEOTIDE SEQUENCE</scope>
    <source>
        <strain evidence="11">HAZT.00-mixed</strain>
        <tissue evidence="11">Whole organism</tissue>
    </source>
</reference>
<comment type="subcellular location">
    <subcellularLocation>
        <location evidence="1">Membrane</location>
        <topology evidence="1">Multi-pass membrane protein</topology>
    </subcellularLocation>
</comment>
<evidence type="ECO:0000313" key="11">
    <source>
        <dbReference type="EMBL" id="KAA0196123.1"/>
    </source>
</evidence>
<feature type="transmembrane region" description="Helical" evidence="10">
    <location>
        <begin position="29"/>
        <end position="46"/>
    </location>
</feature>
<dbReference type="PANTHER" id="PTHR11157:SF69">
    <property type="entry name" value="ELONGATION OF VERY LONG CHAIN FATTY ACIDS PROTEIN 7"/>
    <property type="match status" value="1"/>
</dbReference>
<dbReference type="InterPro" id="IPR002076">
    <property type="entry name" value="ELO_fam"/>
</dbReference>
<reference evidence="11" key="1">
    <citation type="submission" date="2014-08" db="EMBL/GenBank/DDBJ databases">
        <authorList>
            <person name="Murali S."/>
            <person name="Richards S."/>
            <person name="Bandaranaike D."/>
            <person name="Bellair M."/>
            <person name="Blankenburg K."/>
            <person name="Chao H."/>
            <person name="Dinh H."/>
            <person name="Doddapaneni H."/>
            <person name="Dugan-Rocha S."/>
            <person name="Elkadiri S."/>
            <person name="Gnanaolivu R."/>
            <person name="Hughes D."/>
            <person name="Lee S."/>
            <person name="Li M."/>
            <person name="Ming W."/>
            <person name="Munidasa M."/>
            <person name="Muniz J."/>
            <person name="Nguyen L."/>
            <person name="Osuji N."/>
            <person name="Pu L.-L."/>
            <person name="Puazo M."/>
            <person name="Skinner E."/>
            <person name="Qu C."/>
            <person name="Quiroz J."/>
            <person name="Raj R."/>
            <person name="Weissenberger G."/>
            <person name="Xin Y."/>
            <person name="Zou X."/>
            <person name="Han Y."/>
            <person name="Worley K."/>
            <person name="Muzny D."/>
            <person name="Gibbs R."/>
        </authorList>
    </citation>
    <scope>NUCLEOTIDE SEQUENCE</scope>
    <source>
        <strain evidence="11">HAZT.00-mixed</strain>
        <tissue evidence="11">Whole organism</tissue>
    </source>
</reference>
<keyword evidence="7 10" id="KW-0443">Lipid metabolism</keyword>
<dbReference type="GO" id="GO:0034625">
    <property type="term" value="P:fatty acid elongation, monounsaturated fatty acid"/>
    <property type="evidence" value="ECO:0007669"/>
    <property type="project" value="TreeGrafter"/>
</dbReference>
<evidence type="ECO:0000256" key="6">
    <source>
        <dbReference type="ARBA" id="ARBA00022989"/>
    </source>
</evidence>
<keyword evidence="5 10" id="KW-0276">Fatty acid metabolism</keyword>
<evidence type="ECO:0000256" key="5">
    <source>
        <dbReference type="ARBA" id="ARBA00022832"/>
    </source>
</evidence>
<keyword evidence="2 10" id="KW-0444">Lipid biosynthesis</keyword>
<keyword evidence="8 10" id="KW-0472">Membrane</keyword>
<dbReference type="GO" id="GO:0030148">
    <property type="term" value="P:sphingolipid biosynthetic process"/>
    <property type="evidence" value="ECO:0007669"/>
    <property type="project" value="TreeGrafter"/>
</dbReference>
<evidence type="ECO:0000256" key="2">
    <source>
        <dbReference type="ARBA" id="ARBA00022516"/>
    </source>
</evidence>
<organism evidence="11">
    <name type="scientific">Hyalella azteca</name>
    <name type="common">Amphipod</name>
    <dbReference type="NCBI Taxonomy" id="294128"/>
    <lineage>
        <taxon>Eukaryota</taxon>
        <taxon>Metazoa</taxon>
        <taxon>Ecdysozoa</taxon>
        <taxon>Arthropoda</taxon>
        <taxon>Crustacea</taxon>
        <taxon>Multicrustacea</taxon>
        <taxon>Malacostraca</taxon>
        <taxon>Eumalacostraca</taxon>
        <taxon>Peracarida</taxon>
        <taxon>Amphipoda</taxon>
        <taxon>Senticaudata</taxon>
        <taxon>Talitrida</taxon>
        <taxon>Talitroidea</taxon>
        <taxon>Hyalellidae</taxon>
        <taxon>Hyalella</taxon>
    </lineage>
</organism>
<evidence type="ECO:0000256" key="10">
    <source>
        <dbReference type="RuleBase" id="RU361115"/>
    </source>
</evidence>
<proteinExistence type="inferred from homology"/>
<gene>
    <name evidence="11" type="ORF">HAZT_HAZT003532</name>
</gene>